<dbReference type="Proteomes" id="UP000287171">
    <property type="component" value="Unassembled WGS sequence"/>
</dbReference>
<comment type="caution">
    <text evidence="1">The sequence shown here is derived from an EMBL/GenBank/DDBJ whole genome shotgun (WGS) entry which is preliminary data.</text>
</comment>
<dbReference type="OrthoDB" id="9819547at2"/>
<dbReference type="AlphaFoldDB" id="A0A402BDW3"/>
<accession>A0A402BDW3</accession>
<evidence type="ECO:0000313" key="1">
    <source>
        <dbReference type="EMBL" id="GCE29447.1"/>
    </source>
</evidence>
<name>A0A402BDW3_9CHLR</name>
<organism evidence="1 2">
    <name type="scientific">Dictyobacter alpinus</name>
    <dbReference type="NCBI Taxonomy" id="2014873"/>
    <lineage>
        <taxon>Bacteria</taxon>
        <taxon>Bacillati</taxon>
        <taxon>Chloroflexota</taxon>
        <taxon>Ktedonobacteria</taxon>
        <taxon>Ktedonobacterales</taxon>
        <taxon>Dictyobacteraceae</taxon>
        <taxon>Dictyobacter</taxon>
    </lineage>
</organism>
<proteinExistence type="predicted"/>
<sequence length="263" mass="29928">MRDNWREMLKTIVADDKRHKMLEAELNISSITIDRWISGESNPRINNIRALLAVPSLEKDFKKCLAQAYHVEATPEAQDQSTREIPGVLYDSILKDLATRADTLRTWGVIALCLNDMAVRLEAQTYRAHYIISQCYYQQNKLILKEQYIFSYTSRNTQRILVDSYLDSDTLPFIAVEVGHDILGQDGHVTNQIGAGNIRSSAAFPFLRFGNVAGCFTVCSEESSYASLFYRHFEKYSVLLSLAFSDREFLAIADLLAPNPTRQ</sequence>
<dbReference type="EMBL" id="BIFT01000002">
    <property type="protein sequence ID" value="GCE29447.1"/>
    <property type="molecule type" value="Genomic_DNA"/>
</dbReference>
<protein>
    <submittedName>
        <fullName evidence="1">Uncharacterized protein</fullName>
    </submittedName>
</protein>
<gene>
    <name evidence="1" type="ORF">KDA_49310</name>
</gene>
<evidence type="ECO:0000313" key="2">
    <source>
        <dbReference type="Proteomes" id="UP000287171"/>
    </source>
</evidence>
<reference evidence="2" key="1">
    <citation type="submission" date="2018-12" db="EMBL/GenBank/DDBJ databases">
        <title>Tengunoibacter tsumagoiensis gen. nov., sp. nov., Dictyobacter kobayashii sp. nov., D. alpinus sp. nov., and D. joshuensis sp. nov. and description of Dictyobacteraceae fam. nov. within the order Ktedonobacterales isolated from Tengu-no-mugimeshi.</title>
        <authorList>
            <person name="Wang C.M."/>
            <person name="Zheng Y."/>
            <person name="Sakai Y."/>
            <person name="Toyoda A."/>
            <person name="Minakuchi Y."/>
            <person name="Abe K."/>
            <person name="Yokota A."/>
            <person name="Yabe S."/>
        </authorList>
    </citation>
    <scope>NUCLEOTIDE SEQUENCE [LARGE SCALE GENOMIC DNA]</scope>
    <source>
        <strain evidence="2">Uno16</strain>
    </source>
</reference>
<keyword evidence="2" id="KW-1185">Reference proteome</keyword>
<dbReference type="RefSeq" id="WP_126629707.1">
    <property type="nucleotide sequence ID" value="NZ_BIFT01000002.1"/>
</dbReference>